<feature type="transmembrane region" description="Helical" evidence="7">
    <location>
        <begin position="292"/>
        <end position="312"/>
    </location>
</feature>
<keyword evidence="5 7" id="KW-0472">Membrane</keyword>
<keyword evidence="2" id="KW-1003">Cell membrane</keyword>
<feature type="transmembrane region" description="Helical" evidence="7">
    <location>
        <begin position="269"/>
        <end position="286"/>
    </location>
</feature>
<reference evidence="10" key="1">
    <citation type="submission" date="2016-10" db="EMBL/GenBank/DDBJ databases">
        <title>Sequence of Gallionella enrichment culture.</title>
        <authorList>
            <person name="Poehlein A."/>
            <person name="Muehling M."/>
            <person name="Daniel R."/>
        </authorList>
    </citation>
    <scope>NUCLEOTIDE SEQUENCE</scope>
</reference>
<accession>A0A1J5NWG5</accession>
<protein>
    <submittedName>
        <fullName evidence="10">Macrolide export ATP-binding/permease protein MacB</fullName>
        <ecNumber evidence="10">3.6.3.-</ecNumber>
    </submittedName>
</protein>
<evidence type="ECO:0000259" key="8">
    <source>
        <dbReference type="Pfam" id="PF02687"/>
    </source>
</evidence>
<comment type="caution">
    <text evidence="10">The sequence shown here is derived from an EMBL/GenBank/DDBJ whole genome shotgun (WGS) entry which is preliminary data.</text>
</comment>
<keyword evidence="10" id="KW-0067">ATP-binding</keyword>
<keyword evidence="10" id="KW-0378">Hydrolase</keyword>
<comment type="subcellular location">
    <subcellularLocation>
        <location evidence="1">Cell membrane</location>
        <topology evidence="1">Multi-pass membrane protein</topology>
    </subcellularLocation>
</comment>
<feature type="domain" description="ABC3 transporter permease C-terminal" evidence="8">
    <location>
        <begin position="199"/>
        <end position="316"/>
    </location>
</feature>
<keyword evidence="10" id="KW-0547">Nucleotide-binding</keyword>
<name>A0A1J5NWG5_9ZZZZ</name>
<dbReference type="GO" id="GO:0005886">
    <property type="term" value="C:plasma membrane"/>
    <property type="evidence" value="ECO:0007669"/>
    <property type="project" value="UniProtKB-SubCell"/>
</dbReference>
<evidence type="ECO:0000259" key="9">
    <source>
        <dbReference type="Pfam" id="PF12704"/>
    </source>
</evidence>
<dbReference type="PANTHER" id="PTHR30572">
    <property type="entry name" value="MEMBRANE COMPONENT OF TRANSPORTER-RELATED"/>
    <property type="match status" value="1"/>
</dbReference>
<evidence type="ECO:0000256" key="5">
    <source>
        <dbReference type="ARBA" id="ARBA00023136"/>
    </source>
</evidence>
<dbReference type="PANTHER" id="PTHR30572:SF4">
    <property type="entry name" value="ABC TRANSPORTER PERMEASE YTRF"/>
    <property type="match status" value="1"/>
</dbReference>
<dbReference type="GO" id="GO:0022857">
    <property type="term" value="F:transmembrane transporter activity"/>
    <property type="evidence" value="ECO:0007669"/>
    <property type="project" value="TreeGrafter"/>
</dbReference>
<evidence type="ECO:0000256" key="3">
    <source>
        <dbReference type="ARBA" id="ARBA00022692"/>
    </source>
</evidence>
<dbReference type="InterPro" id="IPR050250">
    <property type="entry name" value="Macrolide_Exporter_MacB"/>
</dbReference>
<keyword evidence="3 7" id="KW-0812">Transmembrane</keyword>
<evidence type="ECO:0000256" key="2">
    <source>
        <dbReference type="ARBA" id="ARBA00022475"/>
    </source>
</evidence>
<dbReference type="InterPro" id="IPR003838">
    <property type="entry name" value="ABC3_permease_C"/>
</dbReference>
<evidence type="ECO:0000256" key="7">
    <source>
        <dbReference type="SAM" id="Phobius"/>
    </source>
</evidence>
<evidence type="ECO:0000256" key="1">
    <source>
        <dbReference type="ARBA" id="ARBA00004651"/>
    </source>
</evidence>
<evidence type="ECO:0000256" key="6">
    <source>
        <dbReference type="ARBA" id="ARBA00038076"/>
    </source>
</evidence>
<evidence type="ECO:0000256" key="4">
    <source>
        <dbReference type="ARBA" id="ARBA00022989"/>
    </source>
</evidence>
<dbReference type="EMBL" id="MLJW01008901">
    <property type="protein sequence ID" value="OIQ63561.1"/>
    <property type="molecule type" value="Genomic_DNA"/>
</dbReference>
<comment type="similarity">
    <text evidence="6">Belongs to the ABC-4 integral membrane protein family.</text>
</comment>
<gene>
    <name evidence="10" type="primary">macB_71</name>
    <name evidence="10" type="ORF">GALL_548980</name>
</gene>
<organism evidence="10">
    <name type="scientific">mine drainage metagenome</name>
    <dbReference type="NCBI Taxonomy" id="410659"/>
    <lineage>
        <taxon>unclassified sequences</taxon>
        <taxon>metagenomes</taxon>
        <taxon>ecological metagenomes</taxon>
    </lineage>
</organism>
<dbReference type="GO" id="GO:0005524">
    <property type="term" value="F:ATP binding"/>
    <property type="evidence" value="ECO:0007669"/>
    <property type="project" value="UniProtKB-KW"/>
</dbReference>
<feature type="transmembrane region" description="Helical" evidence="7">
    <location>
        <begin position="195"/>
        <end position="220"/>
    </location>
</feature>
<feature type="transmembrane region" description="Helical" evidence="7">
    <location>
        <begin position="240"/>
        <end position="262"/>
    </location>
</feature>
<proteinExistence type="inferred from homology"/>
<dbReference type="AlphaFoldDB" id="A0A1J5NWG5"/>
<dbReference type="Pfam" id="PF12704">
    <property type="entry name" value="MacB_PCD"/>
    <property type="match status" value="1"/>
</dbReference>
<dbReference type="EC" id="3.6.3.-" evidence="10"/>
<dbReference type="GO" id="GO:0016787">
    <property type="term" value="F:hydrolase activity"/>
    <property type="evidence" value="ECO:0007669"/>
    <property type="project" value="UniProtKB-KW"/>
</dbReference>
<dbReference type="InterPro" id="IPR025857">
    <property type="entry name" value="MacB_PCD"/>
</dbReference>
<dbReference type="Pfam" id="PF02687">
    <property type="entry name" value="FtsX"/>
    <property type="match status" value="1"/>
</dbReference>
<feature type="domain" description="MacB-like periplasmic core" evidence="9">
    <location>
        <begin position="21"/>
        <end position="163"/>
    </location>
</feature>
<evidence type="ECO:0000313" key="10">
    <source>
        <dbReference type="EMBL" id="OIQ63561.1"/>
    </source>
</evidence>
<sequence length="323" mass="33840">MNERRIDLVITRRGMIEVFGGSLPQTLEEQIKATPGVAGAAAELDTFLQLAEDTHAVVAGWREEDFEYREMPLLHGRLARGGAREVVLGDQLAEALKIGVGGEVTLNFEPYRVVGISGFSSGILRGTAVMPLSDAQALLSRPGQVTLFQIRLANPNQPGALQAVKARLSALRPGLSVSMTTEALSSSKTIAMLSAASLAIALVAMAMASFSVFNTLAMAVEERTREIGILSSVGWSRGRILAMILSEGVLLAAIGGLIGVGIGYVGNRALVVLVLPGSGLSAASTLRVSLEALAAALLVGGVGSTWPAWRAARMSPARAMQRQ</sequence>
<keyword evidence="4 7" id="KW-1133">Transmembrane helix</keyword>